<dbReference type="RefSeq" id="WP_310304969.1">
    <property type="nucleotide sequence ID" value="NZ_BAAAPS010000005.1"/>
</dbReference>
<dbReference type="Proteomes" id="UP001183648">
    <property type="component" value="Unassembled WGS sequence"/>
</dbReference>
<proteinExistence type="predicted"/>
<dbReference type="InterPro" id="IPR010791">
    <property type="entry name" value="AttH_dom"/>
</dbReference>
<keyword evidence="3" id="KW-1185">Reference proteome</keyword>
<dbReference type="Pfam" id="PF07143">
    <property type="entry name" value="CrtC"/>
    <property type="match status" value="1"/>
</dbReference>
<name>A0ABU2BZZ5_9ACTN</name>
<protein>
    <recommendedName>
        <fullName evidence="1">AttH domain-containing protein</fullName>
    </recommendedName>
</protein>
<accession>A0ABU2BZZ5</accession>
<evidence type="ECO:0000259" key="1">
    <source>
        <dbReference type="Pfam" id="PF07143"/>
    </source>
</evidence>
<evidence type="ECO:0000313" key="3">
    <source>
        <dbReference type="Proteomes" id="UP001183648"/>
    </source>
</evidence>
<feature type="domain" description="AttH" evidence="1">
    <location>
        <begin position="85"/>
        <end position="190"/>
    </location>
</feature>
<dbReference type="InterPro" id="IPR023374">
    <property type="entry name" value="AttH-like_dom_sf"/>
</dbReference>
<dbReference type="Gene3D" id="2.40.370.10">
    <property type="entry name" value="AttH-like domain"/>
    <property type="match status" value="1"/>
</dbReference>
<gene>
    <name evidence="2" type="ORF">J2S63_003521</name>
</gene>
<dbReference type="SUPFAM" id="SSF159245">
    <property type="entry name" value="AttH-like"/>
    <property type="match status" value="1"/>
</dbReference>
<comment type="caution">
    <text evidence="2">The sequence shown here is derived from an EMBL/GenBank/DDBJ whole genome shotgun (WGS) entry which is preliminary data.</text>
</comment>
<evidence type="ECO:0000313" key="2">
    <source>
        <dbReference type="EMBL" id="MDR7363968.1"/>
    </source>
</evidence>
<dbReference type="EMBL" id="JAVDYG010000001">
    <property type="protein sequence ID" value="MDR7363968.1"/>
    <property type="molecule type" value="Genomic_DNA"/>
</dbReference>
<sequence length="347" mass="39150">MDIVETWTGPGRRDAVVAPVGPEGNAAHLDDHKLAFEHWYFDARLSDGHIVVGFIQTRELIQRKPGVELHVYRPDGTRLEVVKHYADSDASASREQCDVRVGHNWARAEFPEGRLPVHRLHLDEDGITFDLTFDSEVPTWMPGGGRTTYGDRDYFAWCVGAPRARVSGTVTIHGETIQADGIGYHDHNWGVGDMKRIIDHWYWGRLYTDDLTVIYANVHTTPKYGAHASMPLMVARGSEIVVSTGEVTSLEGPRVFNEVANRDYPSTLSLQSDEVDLTFAVQRIVHANDFLEMVPVVRSRAVKPLVNKLLGRPGYFRFESDFDLTVRLEDEVLKETGRTMHEMVALK</sequence>
<reference evidence="2 3" key="1">
    <citation type="submission" date="2023-07" db="EMBL/GenBank/DDBJ databases">
        <title>Sequencing the genomes of 1000 actinobacteria strains.</title>
        <authorList>
            <person name="Klenk H.-P."/>
        </authorList>
    </citation>
    <scope>NUCLEOTIDE SEQUENCE [LARGE SCALE GENOMIC DNA]</scope>
    <source>
        <strain evidence="2 3">DSM 19426</strain>
    </source>
</reference>
<organism evidence="2 3">
    <name type="scientific">Nocardioides marmoribigeumensis</name>
    <dbReference type="NCBI Taxonomy" id="433649"/>
    <lineage>
        <taxon>Bacteria</taxon>
        <taxon>Bacillati</taxon>
        <taxon>Actinomycetota</taxon>
        <taxon>Actinomycetes</taxon>
        <taxon>Propionibacteriales</taxon>
        <taxon>Nocardioidaceae</taxon>
        <taxon>Nocardioides</taxon>
    </lineage>
</organism>